<keyword evidence="2" id="KW-1185">Reference proteome</keyword>
<dbReference type="PATRIC" id="fig|1415166.3.peg.5075"/>
<dbReference type="OrthoDB" id="2515046at2"/>
<name>W5TR29_9NOCA</name>
<dbReference type="RefSeq" id="WP_025351097.1">
    <property type="nucleotide sequence ID" value="NZ_CP006850.1"/>
</dbReference>
<dbReference type="EMBL" id="CP006850">
    <property type="protein sequence ID" value="AHH19706.1"/>
    <property type="molecule type" value="Genomic_DNA"/>
</dbReference>
<dbReference type="HOGENOM" id="CLU_2955961_0_0_11"/>
<evidence type="ECO:0000313" key="2">
    <source>
        <dbReference type="Proteomes" id="UP000019150"/>
    </source>
</evidence>
<reference evidence="1 2" key="1">
    <citation type="journal article" date="2014" name="Appl. Environ. Microbiol.">
        <title>Insights into the Microbial Degradation of Rubber and Gutta-Percha by Analysis of the Complete Genome of Nocardia nova SH22a.</title>
        <authorList>
            <person name="Luo Q."/>
            <person name="Hiessl S."/>
            <person name="Poehlein A."/>
            <person name="Daniel R."/>
            <person name="Steinbuchel A."/>
        </authorList>
    </citation>
    <scope>NUCLEOTIDE SEQUENCE [LARGE SCALE GENOMIC DNA]</scope>
    <source>
        <strain evidence="1">SH22a</strain>
    </source>
</reference>
<proteinExistence type="predicted"/>
<sequence>MDDVWTGRYLQRHDGSWWVVGEDGWSTSVEDLLAVRDGLASMVRDLPHVECEPLEVEES</sequence>
<organism evidence="1 2">
    <name type="scientific">Nocardia nova SH22a</name>
    <dbReference type="NCBI Taxonomy" id="1415166"/>
    <lineage>
        <taxon>Bacteria</taxon>
        <taxon>Bacillati</taxon>
        <taxon>Actinomycetota</taxon>
        <taxon>Actinomycetes</taxon>
        <taxon>Mycobacteriales</taxon>
        <taxon>Nocardiaceae</taxon>
        <taxon>Nocardia</taxon>
    </lineage>
</organism>
<dbReference type="AlphaFoldDB" id="W5TR29"/>
<protein>
    <submittedName>
        <fullName evidence="1">Uncharacterized protein</fullName>
    </submittedName>
</protein>
<accession>W5TR29</accession>
<gene>
    <name evidence="1" type="ORF">NONO_c49220</name>
</gene>
<evidence type="ECO:0000313" key="1">
    <source>
        <dbReference type="EMBL" id="AHH19706.1"/>
    </source>
</evidence>
<dbReference type="STRING" id="1415166.NONO_c49220"/>
<dbReference type="KEGG" id="nno:NONO_c49220"/>
<dbReference type="Proteomes" id="UP000019150">
    <property type="component" value="Chromosome"/>
</dbReference>